<dbReference type="OrthoDB" id="36528at2157"/>
<reference evidence="1 2" key="1">
    <citation type="submission" date="2017-03" db="EMBL/GenBank/DDBJ databases">
        <title>Sulfur activation and transportation mechanism of thermophilic Archaea Acidianus manzaensis YN-25.</title>
        <authorList>
            <person name="Ma Y."/>
            <person name="Yang Y."/>
            <person name="Xia J."/>
        </authorList>
    </citation>
    <scope>NUCLEOTIDE SEQUENCE [LARGE SCALE GENOMIC DNA]</scope>
    <source>
        <strain evidence="1 2">YN-25</strain>
    </source>
</reference>
<organism evidence="1 2">
    <name type="scientific">Acidianus manzaensis</name>
    <dbReference type="NCBI Taxonomy" id="282676"/>
    <lineage>
        <taxon>Archaea</taxon>
        <taxon>Thermoproteota</taxon>
        <taxon>Thermoprotei</taxon>
        <taxon>Sulfolobales</taxon>
        <taxon>Sulfolobaceae</taxon>
        <taxon>Acidianus</taxon>
    </lineage>
</organism>
<dbReference type="InterPro" id="IPR036321">
    <property type="entry name" value="ST1625"/>
</dbReference>
<dbReference type="Pfam" id="PF09205">
    <property type="entry name" value="DUF1955"/>
    <property type="match status" value="1"/>
</dbReference>
<evidence type="ECO:0008006" key="3">
    <source>
        <dbReference type="Google" id="ProtNLM"/>
    </source>
</evidence>
<evidence type="ECO:0000313" key="2">
    <source>
        <dbReference type="Proteomes" id="UP000193404"/>
    </source>
</evidence>
<dbReference type="GeneID" id="41589810"/>
<keyword evidence="2" id="KW-1185">Reference proteome</keyword>
<sequence>MGTDTRELIKSLTQAKTLIVDGFVKQGIDIIEKSVTSENINQSNWIICNIIDAASCDAIIEVLDSIGKMFDISVCGNVKRVISCYAKEGKYSEFVDIAINSIVQKGKKDQLDKILQDASKSGIILYKLSEAYKKLNDIRTANELKKKACEKGIAEACENINQVSTSFS</sequence>
<dbReference type="Gene3D" id="1.25.40.350">
    <property type="match status" value="1"/>
</dbReference>
<proteinExistence type="predicted"/>
<name>A0A1W6JXS9_9CREN</name>
<dbReference type="RefSeq" id="WP_148690816.1">
    <property type="nucleotide sequence ID" value="NZ_CP020477.1"/>
</dbReference>
<evidence type="ECO:0000313" key="1">
    <source>
        <dbReference type="EMBL" id="ARM75059.1"/>
    </source>
</evidence>
<dbReference type="Proteomes" id="UP000193404">
    <property type="component" value="Chromosome"/>
</dbReference>
<gene>
    <name evidence="1" type="ORF">B6F84_02785</name>
</gene>
<dbReference type="STRING" id="282676.B6F84_02785"/>
<dbReference type="InterPro" id="IPR015288">
    <property type="entry name" value="DUF1955"/>
</dbReference>
<protein>
    <recommendedName>
        <fullName evidence="3">DUF1955 domain-containing protein</fullName>
    </recommendedName>
</protein>
<dbReference type="KEGG" id="aman:B6F84_02785"/>
<dbReference type="AlphaFoldDB" id="A0A1W6JXS9"/>
<dbReference type="EMBL" id="CP020477">
    <property type="protein sequence ID" value="ARM75059.1"/>
    <property type="molecule type" value="Genomic_DNA"/>
</dbReference>
<accession>A0A1W6JXS9</accession>
<dbReference type="SUPFAM" id="SSF101424">
    <property type="entry name" value="Hypothetical protein ST1625"/>
    <property type="match status" value="1"/>
</dbReference>